<dbReference type="RefSeq" id="WP_136079932.1">
    <property type="nucleotide sequence ID" value="NZ_CAAHFG010000001.1"/>
</dbReference>
<organism evidence="2 3">
    <name type="scientific">Pontiella desulfatans</name>
    <dbReference type="NCBI Taxonomy" id="2750659"/>
    <lineage>
        <taxon>Bacteria</taxon>
        <taxon>Pseudomonadati</taxon>
        <taxon>Kiritimatiellota</taxon>
        <taxon>Kiritimatiellia</taxon>
        <taxon>Kiritimatiellales</taxon>
        <taxon>Pontiellaceae</taxon>
        <taxon>Pontiella</taxon>
    </lineage>
</organism>
<accession>A0A6C2U4I4</accession>
<evidence type="ECO:0000313" key="2">
    <source>
        <dbReference type="EMBL" id="VGO14451.1"/>
    </source>
</evidence>
<evidence type="ECO:0000256" key="1">
    <source>
        <dbReference type="SAM" id="SignalP"/>
    </source>
</evidence>
<reference evidence="2 3" key="1">
    <citation type="submission" date="2019-04" db="EMBL/GenBank/DDBJ databases">
        <authorList>
            <person name="Van Vliet M D."/>
        </authorList>
    </citation>
    <scope>NUCLEOTIDE SEQUENCE [LARGE SCALE GENOMIC DNA]</scope>
    <source>
        <strain evidence="2 3">F1</strain>
    </source>
</reference>
<keyword evidence="3" id="KW-1185">Reference proteome</keyword>
<dbReference type="Gene3D" id="1.20.1600.10">
    <property type="entry name" value="Outer membrane efflux proteins (OEP)"/>
    <property type="match status" value="1"/>
</dbReference>
<evidence type="ECO:0008006" key="4">
    <source>
        <dbReference type="Google" id="ProtNLM"/>
    </source>
</evidence>
<feature type="chain" id="PRO_5025355533" description="Cobalt-zinc-cadmium resistance protein CzcC" evidence="1">
    <location>
        <begin position="22"/>
        <end position="405"/>
    </location>
</feature>
<dbReference type="Proteomes" id="UP000366872">
    <property type="component" value="Unassembled WGS sequence"/>
</dbReference>
<keyword evidence="1" id="KW-0732">Signal</keyword>
<proteinExistence type="predicted"/>
<dbReference type="GO" id="GO:0015562">
    <property type="term" value="F:efflux transmembrane transporter activity"/>
    <property type="evidence" value="ECO:0007669"/>
    <property type="project" value="InterPro"/>
</dbReference>
<dbReference type="SUPFAM" id="SSF56954">
    <property type="entry name" value="Outer membrane efflux proteins (OEP)"/>
    <property type="match status" value="1"/>
</dbReference>
<evidence type="ECO:0000313" key="3">
    <source>
        <dbReference type="Proteomes" id="UP000366872"/>
    </source>
</evidence>
<name>A0A6C2U4I4_PONDE</name>
<gene>
    <name evidence="2" type="ORF">PDESU_03013</name>
</gene>
<protein>
    <recommendedName>
        <fullName evidence="4">Cobalt-zinc-cadmium resistance protein CzcC</fullName>
    </recommendedName>
</protein>
<feature type="signal peptide" evidence="1">
    <location>
        <begin position="1"/>
        <end position="21"/>
    </location>
</feature>
<dbReference type="AlphaFoldDB" id="A0A6C2U4I4"/>
<dbReference type="EMBL" id="CAAHFG010000001">
    <property type="protein sequence ID" value="VGO14451.1"/>
    <property type="molecule type" value="Genomic_DNA"/>
</dbReference>
<sequence length="405" mass="46333">MKLRSILFRISCCLLPHVLFADGELDKAMETGALKHTVRSRSESALMEESIAVEQAAARAKSRSEYGIELRPRVTDDSVGVALRIYLPDRWSKDKLRERLTLVAESERLRIAALEWRDLLEVYRDFCSYRVLRKELALYAMEMERIAPFLARADQAVESRELAAADRAKLYGHYLDLMNERDQVEVEFIQVERRLHLGVGDRADLDAFSKTATLALPERLELAELVQRARANRADYRQLETEALALGAAEAVARSEDGFRFKYIQPEYSMGYSGDNADSWGISASFVLPWGTRNPDIALYREQKALTVSAMDQRNAEMEERLLVLLNTSLALNEGIERRNRLIQPLVERLEEDLVRMKTLPLEQSRDALLIHKRILETALGTARMEFERERLAIDMAEELGTLGE</sequence>